<dbReference type="Gene3D" id="3.40.50.2000">
    <property type="entry name" value="Glycogen Phosphorylase B"/>
    <property type="match status" value="1"/>
</dbReference>
<reference evidence="2 3" key="1">
    <citation type="submission" date="2023-11" db="EMBL/GenBank/DDBJ databases">
        <title>A Novel Polar Bacteriovorax (B. antarcticus) Isolated from the Biocrust in Antarctica.</title>
        <authorList>
            <person name="Mun W."/>
            <person name="Choi S.Y."/>
            <person name="Mitchell R.J."/>
        </authorList>
    </citation>
    <scope>NUCLEOTIDE SEQUENCE [LARGE SCALE GENOMIC DNA]</scope>
    <source>
        <strain evidence="2 3">PP10</strain>
    </source>
</reference>
<organism evidence="2 3">
    <name type="scientific">Bacteriovorax antarcticus</name>
    <dbReference type="NCBI Taxonomy" id="3088717"/>
    <lineage>
        <taxon>Bacteria</taxon>
        <taxon>Pseudomonadati</taxon>
        <taxon>Bdellovibrionota</taxon>
        <taxon>Bacteriovoracia</taxon>
        <taxon>Bacteriovoracales</taxon>
        <taxon>Bacteriovoracaceae</taxon>
        <taxon>Bacteriovorax</taxon>
    </lineage>
</organism>
<feature type="domain" description="Glycosyl transferase family 1" evidence="1">
    <location>
        <begin position="122"/>
        <end position="277"/>
    </location>
</feature>
<keyword evidence="2" id="KW-0328">Glycosyltransferase</keyword>
<evidence type="ECO:0000313" key="2">
    <source>
        <dbReference type="EMBL" id="MEA9356708.1"/>
    </source>
</evidence>
<name>A0ABU5VWF2_9BACT</name>
<keyword evidence="3" id="KW-1185">Reference proteome</keyword>
<gene>
    <name evidence="2" type="ORF">SHI21_10855</name>
</gene>
<sequence length="366" mass="41655">MRLADIIEFIDPWTISQSILRPKIDSYLKENNHRTDNVWYPDVEIVFPERLLNEANIQVVLFGSFFEKIFETGSWPEKNYTFWCMSKRVKNILTEICSFPEASVKCIPRYELFSLGSFRTLSFDQPINLVYSGRLSSQKNIEFFLAFAASVAHLSSVEVHTTLLGKWDNWIPKHRGRYIIESYQNNINKFLSKLKFKNSPVFIEDLGPEEWLNYLEGNSLLVSFSTSIAEDYGVSIAQAQELGVPLIISDWGGHGDVEGDNVYHVPLGLIGESFSADEKILLYAEKLAQKFIKDPKSFNKNVAGKKDESAAGAMLTLRDFEKIRLGLMGKHGYEMGLFGQNLMSLYASSERGKVFFNVVKNSMTGN</sequence>
<dbReference type="EC" id="2.4.-.-" evidence="2"/>
<dbReference type="EMBL" id="JAYGJQ010000002">
    <property type="protein sequence ID" value="MEA9356708.1"/>
    <property type="molecule type" value="Genomic_DNA"/>
</dbReference>
<keyword evidence="2" id="KW-0808">Transferase</keyword>
<evidence type="ECO:0000259" key="1">
    <source>
        <dbReference type="Pfam" id="PF00534"/>
    </source>
</evidence>
<dbReference type="RefSeq" id="WP_323576568.1">
    <property type="nucleotide sequence ID" value="NZ_JAYGJQ010000002.1"/>
</dbReference>
<evidence type="ECO:0000313" key="3">
    <source>
        <dbReference type="Proteomes" id="UP001302274"/>
    </source>
</evidence>
<accession>A0ABU5VWF2</accession>
<comment type="caution">
    <text evidence="2">The sequence shown here is derived from an EMBL/GenBank/DDBJ whole genome shotgun (WGS) entry which is preliminary data.</text>
</comment>
<dbReference type="SUPFAM" id="SSF53756">
    <property type="entry name" value="UDP-Glycosyltransferase/glycogen phosphorylase"/>
    <property type="match status" value="1"/>
</dbReference>
<dbReference type="Pfam" id="PF00534">
    <property type="entry name" value="Glycos_transf_1"/>
    <property type="match status" value="1"/>
</dbReference>
<dbReference type="GO" id="GO:0016757">
    <property type="term" value="F:glycosyltransferase activity"/>
    <property type="evidence" value="ECO:0007669"/>
    <property type="project" value="UniProtKB-KW"/>
</dbReference>
<proteinExistence type="predicted"/>
<dbReference type="Proteomes" id="UP001302274">
    <property type="component" value="Unassembled WGS sequence"/>
</dbReference>
<dbReference type="InterPro" id="IPR001296">
    <property type="entry name" value="Glyco_trans_1"/>
</dbReference>
<protein>
    <submittedName>
        <fullName evidence="2">Glycosyltransferase</fullName>
        <ecNumber evidence="2">2.4.-.-</ecNumber>
    </submittedName>
</protein>